<evidence type="ECO:0000313" key="3">
    <source>
        <dbReference type="EMBL" id="CUN69900.1"/>
    </source>
</evidence>
<dbReference type="RefSeq" id="WP_242857493.1">
    <property type="nucleotide sequence ID" value="NZ_CYZU01000002.1"/>
</dbReference>
<feature type="compositionally biased region" description="Low complexity" evidence="1">
    <location>
        <begin position="376"/>
        <end position="393"/>
    </location>
</feature>
<evidence type="ECO:0000259" key="2">
    <source>
        <dbReference type="Pfam" id="PF05257"/>
    </source>
</evidence>
<feature type="region of interest" description="Disordered" evidence="1">
    <location>
        <begin position="374"/>
        <end position="393"/>
    </location>
</feature>
<sequence length="567" mass="62726">MRKENVEVMANILYAVETGGQVYGGRCYDDFTPAYKNSSAEHAITIGAGAWYATEAKRLLKMIRDKYPDTFKKLDTAGISQDLDSADWSRYQLDKTSAKAKCIQKIISSVDGIKCQDALMYSQIEEYTESITKSFGEMPDGAMMECINIRHQGGMGALKRILAKTSQPYTADSIYAALCTDPADKSNNNQVGDYVTRQKKVYEMIQKYCKEEEAMGRTAQDVLDVMRSWLGFSEANGKFKQIIDIYNSVKPLPRGYVVKYTDEWCDTTVSAAGIKAECSDLINRECGCEEHVKLFQAMGIWIEDGTITPKAGDVILYNWDQSYQPNDGYSDHIGYVESVSNGQITCIEGNKGEAVARRVLSVGNGYIRGYARPKYSSGGSSQPVQPSAPSTSTGTTLSKEVAWYGVVNTGFLNVRTWAGTENTRLKSYPSIKQGTKVGVCAVIQDKDGDPWYYLKITGEQGEKYGFVAAAYITKQATSTPNSNTTVEDDGKISKTPQWVGKVTADVLNVRTWAGVNNPKIKSWPQLGYGNLVDVCDVVNAADGSRWYYIRIDGRIYGFVHSAYITKA</sequence>
<dbReference type="InterPro" id="IPR038765">
    <property type="entry name" value="Papain-like_cys_pep_sf"/>
</dbReference>
<evidence type="ECO:0000313" key="4">
    <source>
        <dbReference type="Proteomes" id="UP000095544"/>
    </source>
</evidence>
<dbReference type="STRING" id="39482.ERS852491_00260"/>
<dbReference type="InterPro" id="IPR007921">
    <property type="entry name" value="CHAP_dom"/>
</dbReference>
<dbReference type="SUPFAM" id="SSF54001">
    <property type="entry name" value="Cysteine proteinases"/>
    <property type="match status" value="1"/>
</dbReference>
<name>A0A173Z2F5_9FIRM</name>
<dbReference type="Proteomes" id="UP000095544">
    <property type="component" value="Unassembled WGS sequence"/>
</dbReference>
<evidence type="ECO:0000256" key="1">
    <source>
        <dbReference type="SAM" id="MobiDB-lite"/>
    </source>
</evidence>
<organism evidence="3 4">
    <name type="scientific">Faecalicatena contorta</name>
    <dbReference type="NCBI Taxonomy" id="39482"/>
    <lineage>
        <taxon>Bacteria</taxon>
        <taxon>Bacillati</taxon>
        <taxon>Bacillota</taxon>
        <taxon>Clostridia</taxon>
        <taxon>Lachnospirales</taxon>
        <taxon>Lachnospiraceae</taxon>
        <taxon>Faecalicatena</taxon>
    </lineage>
</organism>
<protein>
    <submittedName>
        <fullName evidence="3">Bacterial SH3 domain</fullName>
    </submittedName>
</protein>
<feature type="domain" description="Peptidase C51" evidence="2">
    <location>
        <begin position="302"/>
        <end position="350"/>
    </location>
</feature>
<gene>
    <name evidence="3" type="ORF">ERS852491_00260</name>
</gene>
<proteinExistence type="predicted"/>
<reference evidence="3 4" key="1">
    <citation type="submission" date="2015-09" db="EMBL/GenBank/DDBJ databases">
        <authorList>
            <consortium name="Pathogen Informatics"/>
        </authorList>
    </citation>
    <scope>NUCLEOTIDE SEQUENCE [LARGE SCALE GENOMIC DNA]</scope>
    <source>
        <strain evidence="3 4">2789STDY5834876</strain>
    </source>
</reference>
<dbReference type="EMBL" id="CYZU01000002">
    <property type="protein sequence ID" value="CUN69900.1"/>
    <property type="molecule type" value="Genomic_DNA"/>
</dbReference>
<accession>A0A173Z2F5</accession>
<dbReference type="Pfam" id="PF05257">
    <property type="entry name" value="CHAP"/>
    <property type="match status" value="1"/>
</dbReference>
<dbReference type="AlphaFoldDB" id="A0A173Z2F5"/>
<dbReference type="Gene3D" id="2.30.30.40">
    <property type="entry name" value="SH3 Domains"/>
    <property type="match status" value="2"/>
</dbReference>